<accession>A0A0K8T9X1</accession>
<sequence>MGLKDWYDRWVQNISDWKPKIPSLVDLQNFVEDSNFNINGFTNKIKWNATYEDALKDAKENDRPVMMIVHAPECRSCKSFRDWFSRSSGIITTSQYFSMVAVRVDSLPRNAEITKDGNYVPQVIFLTPGGNLIPQGERQLAERGQKHFFPGTTPLLASMRSVLNLMPPKN</sequence>
<dbReference type="InterPro" id="IPR051099">
    <property type="entry name" value="AGR/TXD"/>
</dbReference>
<protein>
    <recommendedName>
        <fullName evidence="3">Thioredoxin domain-containing protein 12</fullName>
    </recommendedName>
</protein>
<dbReference type="AlphaFoldDB" id="A0A0K8T9X1"/>
<evidence type="ECO:0000313" key="2">
    <source>
        <dbReference type="EMBL" id="JAG62191.1"/>
    </source>
</evidence>
<reference evidence="2" key="1">
    <citation type="submission" date="2014-09" db="EMBL/GenBank/DDBJ databases">
        <authorList>
            <person name="Magalhaes I.L.F."/>
            <person name="Oliveira U."/>
            <person name="Santos F.R."/>
            <person name="Vidigal T.H.D.A."/>
            <person name="Brescovit A.D."/>
            <person name="Santos A.J."/>
        </authorList>
    </citation>
    <scope>NUCLEOTIDE SEQUENCE</scope>
</reference>
<keyword evidence="1" id="KW-0732">Signal</keyword>
<dbReference type="Pfam" id="PF13899">
    <property type="entry name" value="Thioredoxin_7"/>
    <property type="match status" value="1"/>
</dbReference>
<dbReference type="InterPro" id="IPR036249">
    <property type="entry name" value="Thioredoxin-like_sf"/>
</dbReference>
<organism evidence="2">
    <name type="scientific">Lygus hesperus</name>
    <name type="common">Western plant bug</name>
    <dbReference type="NCBI Taxonomy" id="30085"/>
    <lineage>
        <taxon>Eukaryota</taxon>
        <taxon>Metazoa</taxon>
        <taxon>Ecdysozoa</taxon>
        <taxon>Arthropoda</taxon>
        <taxon>Hexapoda</taxon>
        <taxon>Insecta</taxon>
        <taxon>Pterygota</taxon>
        <taxon>Neoptera</taxon>
        <taxon>Paraneoptera</taxon>
        <taxon>Hemiptera</taxon>
        <taxon>Heteroptera</taxon>
        <taxon>Panheteroptera</taxon>
        <taxon>Cimicomorpha</taxon>
        <taxon>Miridae</taxon>
        <taxon>Mirini</taxon>
        <taxon>Lygus</taxon>
    </lineage>
</organism>
<dbReference type="EMBL" id="GBRD01003630">
    <property type="protein sequence ID" value="JAG62191.1"/>
    <property type="molecule type" value="Transcribed_RNA"/>
</dbReference>
<dbReference type="PANTHER" id="PTHR15337:SF11">
    <property type="entry name" value="THIOREDOXIN DOMAIN-CONTAINING PROTEIN"/>
    <property type="match status" value="1"/>
</dbReference>
<evidence type="ECO:0000256" key="1">
    <source>
        <dbReference type="ARBA" id="ARBA00022729"/>
    </source>
</evidence>
<proteinExistence type="predicted"/>
<evidence type="ECO:0008006" key="3">
    <source>
        <dbReference type="Google" id="ProtNLM"/>
    </source>
</evidence>
<name>A0A0K8T9X1_LYGHE</name>
<dbReference type="Gene3D" id="3.40.30.10">
    <property type="entry name" value="Glutaredoxin"/>
    <property type="match status" value="1"/>
</dbReference>
<dbReference type="PANTHER" id="PTHR15337">
    <property type="entry name" value="ANTERIOR GRADIENT PROTEIN-RELATED"/>
    <property type="match status" value="1"/>
</dbReference>
<dbReference type="SUPFAM" id="SSF52833">
    <property type="entry name" value="Thioredoxin-like"/>
    <property type="match status" value="1"/>
</dbReference>